<dbReference type="AlphaFoldDB" id="A0A3S5B1T4"/>
<keyword evidence="3" id="KW-1185">Reference proteome</keyword>
<feature type="region of interest" description="Disordered" evidence="1">
    <location>
        <begin position="128"/>
        <end position="153"/>
    </location>
</feature>
<feature type="compositionally biased region" description="Polar residues" evidence="1">
    <location>
        <begin position="128"/>
        <end position="150"/>
    </location>
</feature>
<comment type="caution">
    <text evidence="2">The sequence shown here is derived from an EMBL/GenBank/DDBJ whole genome shotgun (WGS) entry which is preliminary data.</text>
</comment>
<organism evidence="2 3">
    <name type="scientific">Protopolystoma xenopodis</name>
    <dbReference type="NCBI Taxonomy" id="117903"/>
    <lineage>
        <taxon>Eukaryota</taxon>
        <taxon>Metazoa</taxon>
        <taxon>Spiralia</taxon>
        <taxon>Lophotrochozoa</taxon>
        <taxon>Platyhelminthes</taxon>
        <taxon>Monogenea</taxon>
        <taxon>Polyopisthocotylea</taxon>
        <taxon>Polystomatidea</taxon>
        <taxon>Polystomatidae</taxon>
        <taxon>Protopolystoma</taxon>
    </lineage>
</organism>
<accession>A0A3S5B1T4</accession>
<gene>
    <name evidence="2" type="ORF">PXEA_LOCUS27583</name>
</gene>
<dbReference type="Proteomes" id="UP000784294">
    <property type="component" value="Unassembled WGS sequence"/>
</dbReference>
<evidence type="ECO:0000256" key="1">
    <source>
        <dbReference type="SAM" id="MobiDB-lite"/>
    </source>
</evidence>
<dbReference type="EMBL" id="CAAALY010247067">
    <property type="protein sequence ID" value="VEL34143.1"/>
    <property type="molecule type" value="Genomic_DNA"/>
</dbReference>
<evidence type="ECO:0000313" key="2">
    <source>
        <dbReference type="EMBL" id="VEL34143.1"/>
    </source>
</evidence>
<name>A0A3S5B1T4_9PLAT</name>
<evidence type="ECO:0000313" key="3">
    <source>
        <dbReference type="Proteomes" id="UP000784294"/>
    </source>
</evidence>
<protein>
    <submittedName>
        <fullName evidence="2">Uncharacterized protein</fullName>
    </submittedName>
</protein>
<sequence length="193" mass="20265">MILLFRLASAFSLHPSKLTAGQDGVTRVAASVGVTAAGSTALRQQCTNAVPAVVMWYEVFAGVVMCLHSGNTDDGPTNIRASAALLTTHAVCRDSLHPRLWTVGRLGAKGLKSFMPEVILVEAKLNAQKNPPSSSGGTDLRISSPNTFPPNGSGGVLQKDMSLLLSANISVIRQYHQANPQCCVKQKLGGVEG</sequence>
<proteinExistence type="predicted"/>
<reference evidence="2" key="1">
    <citation type="submission" date="2018-11" db="EMBL/GenBank/DDBJ databases">
        <authorList>
            <consortium name="Pathogen Informatics"/>
        </authorList>
    </citation>
    <scope>NUCLEOTIDE SEQUENCE</scope>
</reference>